<dbReference type="Proteomes" id="UP000189433">
    <property type="component" value="Unassembled WGS sequence"/>
</dbReference>
<keyword evidence="9" id="KW-1185">Reference proteome</keyword>
<dbReference type="SUPFAM" id="SSF52540">
    <property type="entry name" value="P-loop containing nucleoside triphosphate hydrolases"/>
    <property type="match status" value="1"/>
</dbReference>
<dbReference type="Gene3D" id="3.40.50.300">
    <property type="entry name" value="P-loop containing nucleotide triphosphate hydrolases"/>
    <property type="match status" value="1"/>
</dbReference>
<feature type="coiled-coil region" evidence="6">
    <location>
        <begin position="28"/>
        <end position="139"/>
    </location>
</feature>
<protein>
    <recommendedName>
        <fullName evidence="7">Dynamin N-terminal domain-containing protein</fullName>
    </recommendedName>
</protein>
<name>A0A1V3IMU7_9PAST</name>
<sequence>MRKELQSILTEVDNTSKFKFLFKKSKIVAAIENELEIVDKQLDDIDQRLYFLDQHLENTANELSNTKEKLSQTENNLANTDNELSNTKNKLSQTENELSNTAGKLEKSQEELSLKNNLLLDTEKKLENTSNKLKDSTLREKLVASLIDPNVGLDQAGNFYFKNKTKVAVAGGFSAGKSEFISSLFKDKELKLASSVEPTTAIPTYIINSDKTQLWAKNKFDKLIDLFEIDEEIHHKLTHKFFTEFKINLKSLVSGLCLKTLIPFEYLCFIDTPGYNPANLQGSSTNEDMQTAFDFIKESDALIWVIGLDSNGTMPKSDLDFLRKVLDDSPKMPIYIVLNKADLKPLNIVKEIMDEIQEILKDDELPIAGISAYSSLSRKELAFYKQSKFDFISSLNIRPSQRLLSEIWGGEGRI</sequence>
<accession>A0A1V3IMU7</accession>
<feature type="domain" description="Dynamin N-terminal" evidence="7">
    <location>
        <begin position="167"/>
        <end position="340"/>
    </location>
</feature>
<dbReference type="Pfam" id="PF00350">
    <property type="entry name" value="Dynamin_N"/>
    <property type="match status" value="1"/>
</dbReference>
<evidence type="ECO:0000256" key="1">
    <source>
        <dbReference type="ARBA" id="ARBA00004370"/>
    </source>
</evidence>
<dbReference type="InterPro" id="IPR027417">
    <property type="entry name" value="P-loop_NTPase"/>
</dbReference>
<evidence type="ECO:0000259" key="7">
    <source>
        <dbReference type="Pfam" id="PF00350"/>
    </source>
</evidence>
<keyword evidence="4" id="KW-0342">GTP-binding</keyword>
<keyword evidence="6" id="KW-0175">Coiled coil</keyword>
<keyword evidence="5" id="KW-0472">Membrane</keyword>
<dbReference type="EMBL" id="MLHJ01000036">
    <property type="protein sequence ID" value="OOF43487.1"/>
    <property type="molecule type" value="Genomic_DNA"/>
</dbReference>
<evidence type="ECO:0000313" key="9">
    <source>
        <dbReference type="Proteomes" id="UP000189433"/>
    </source>
</evidence>
<dbReference type="InterPro" id="IPR045063">
    <property type="entry name" value="Dynamin_N"/>
</dbReference>
<evidence type="ECO:0000256" key="5">
    <source>
        <dbReference type="ARBA" id="ARBA00023136"/>
    </source>
</evidence>
<dbReference type="PANTHER" id="PTHR10465:SF0">
    <property type="entry name" value="SARCALUMENIN"/>
    <property type="match status" value="1"/>
</dbReference>
<evidence type="ECO:0000256" key="4">
    <source>
        <dbReference type="ARBA" id="ARBA00023134"/>
    </source>
</evidence>
<dbReference type="AlphaFoldDB" id="A0A1V3IMU7"/>
<dbReference type="STRING" id="1908260.BKK50_04670"/>
<evidence type="ECO:0000313" key="8">
    <source>
        <dbReference type="EMBL" id="OOF43487.1"/>
    </source>
</evidence>
<evidence type="ECO:0000256" key="3">
    <source>
        <dbReference type="ARBA" id="ARBA00022801"/>
    </source>
</evidence>
<comment type="caution">
    <text evidence="8">The sequence shown here is derived from an EMBL/GenBank/DDBJ whole genome shotgun (WGS) entry which is preliminary data.</text>
</comment>
<dbReference type="InterPro" id="IPR027094">
    <property type="entry name" value="Mitofusin_fam"/>
</dbReference>
<reference evidence="8 9" key="1">
    <citation type="submission" date="2016-10" db="EMBL/GenBank/DDBJ databases">
        <title>Rodentibacter gen. nov. and new species.</title>
        <authorList>
            <person name="Christensen H."/>
        </authorList>
    </citation>
    <scope>NUCLEOTIDE SEQUENCE [LARGE SCALE GENOMIC DNA]</scope>
    <source>
        <strain evidence="8 9">CCUG17206</strain>
    </source>
</reference>
<keyword evidence="3" id="KW-0378">Hydrolase</keyword>
<keyword evidence="2" id="KW-0547">Nucleotide-binding</keyword>
<dbReference type="OrthoDB" id="9816479at2"/>
<dbReference type="PANTHER" id="PTHR10465">
    <property type="entry name" value="TRANSMEMBRANE GTPASE FZO1"/>
    <property type="match status" value="1"/>
</dbReference>
<dbReference type="GO" id="GO:0005525">
    <property type="term" value="F:GTP binding"/>
    <property type="evidence" value="ECO:0007669"/>
    <property type="project" value="UniProtKB-KW"/>
</dbReference>
<proteinExistence type="predicted"/>
<comment type="subcellular location">
    <subcellularLocation>
        <location evidence="1">Membrane</location>
    </subcellularLocation>
</comment>
<dbReference type="RefSeq" id="WP_077415827.1">
    <property type="nucleotide sequence ID" value="NZ_MLHJ01000036.1"/>
</dbReference>
<evidence type="ECO:0000256" key="2">
    <source>
        <dbReference type="ARBA" id="ARBA00022741"/>
    </source>
</evidence>
<gene>
    <name evidence="8" type="ORF">BKK50_04670</name>
</gene>
<dbReference type="SUPFAM" id="SSF57997">
    <property type="entry name" value="Tropomyosin"/>
    <property type="match status" value="1"/>
</dbReference>
<organism evidence="8 9">
    <name type="scientific">Rodentibacter rarus</name>
    <dbReference type="NCBI Taxonomy" id="1908260"/>
    <lineage>
        <taxon>Bacteria</taxon>
        <taxon>Pseudomonadati</taxon>
        <taxon>Pseudomonadota</taxon>
        <taxon>Gammaproteobacteria</taxon>
        <taxon>Pasteurellales</taxon>
        <taxon>Pasteurellaceae</taxon>
        <taxon>Rodentibacter</taxon>
    </lineage>
</organism>
<dbReference type="GO" id="GO:0016020">
    <property type="term" value="C:membrane"/>
    <property type="evidence" value="ECO:0007669"/>
    <property type="project" value="UniProtKB-SubCell"/>
</dbReference>
<evidence type="ECO:0000256" key="6">
    <source>
        <dbReference type="SAM" id="Coils"/>
    </source>
</evidence>
<dbReference type="GO" id="GO:0003924">
    <property type="term" value="F:GTPase activity"/>
    <property type="evidence" value="ECO:0007669"/>
    <property type="project" value="InterPro"/>
</dbReference>